<feature type="domain" description="HTH lysR-type" evidence="5">
    <location>
        <begin position="16"/>
        <end position="73"/>
    </location>
</feature>
<reference evidence="6 7" key="1">
    <citation type="submission" date="2024-03" db="EMBL/GenBank/DDBJ databases">
        <title>Draft genome sequence of Pseudonocardia nematodicida JCM 31783.</title>
        <authorList>
            <person name="Butdee W."/>
            <person name="Duangmal K."/>
        </authorList>
    </citation>
    <scope>NUCLEOTIDE SEQUENCE [LARGE SCALE GENOMIC DNA]</scope>
    <source>
        <strain evidence="6 7">JCM 31783</strain>
    </source>
</reference>
<keyword evidence="2" id="KW-0805">Transcription regulation</keyword>
<dbReference type="Proteomes" id="UP001494902">
    <property type="component" value="Unassembled WGS sequence"/>
</dbReference>
<evidence type="ECO:0000259" key="5">
    <source>
        <dbReference type="PROSITE" id="PS50931"/>
    </source>
</evidence>
<dbReference type="InterPro" id="IPR050950">
    <property type="entry name" value="HTH-type_LysR_regulators"/>
</dbReference>
<protein>
    <submittedName>
        <fullName evidence="6">LysR family transcriptional regulator</fullName>
    </submittedName>
</protein>
<evidence type="ECO:0000313" key="6">
    <source>
        <dbReference type="EMBL" id="MEQ3554780.1"/>
    </source>
</evidence>
<dbReference type="RefSeq" id="WP_349301851.1">
    <property type="nucleotide sequence ID" value="NZ_JBEDNQ010000017.1"/>
</dbReference>
<dbReference type="EMBL" id="JBEDNQ010000017">
    <property type="protein sequence ID" value="MEQ3554780.1"/>
    <property type="molecule type" value="Genomic_DNA"/>
</dbReference>
<keyword evidence="4" id="KW-0804">Transcription</keyword>
<keyword evidence="7" id="KW-1185">Reference proteome</keyword>
<dbReference type="SUPFAM" id="SSF53850">
    <property type="entry name" value="Periplasmic binding protein-like II"/>
    <property type="match status" value="1"/>
</dbReference>
<sequence>MTGGSGAQTWWSARNMTLDSLISFLAVVEFEGFGRAAQALHRSQSRVSTHVSELERALGAPLFDRRTRPTALTDTGEAFAEHVRAALGHLESGTEHVRALIDVEQGEVRIGSYASASIGFVPGVLAEFTGRYPKVQVVLHEAGVRELEEVLLEGEVGLAVRPVQPERLHRDLAEESLWREEMQLVLPADHPAAGERDPAGDDDAVARLLGDRVISVGNPRRRSAMAAESLDTDVVLERAGVDRSRVLYTQHPQAVVAMVVAGLGVGVVNGLALATSDTGGVVVRPVLQREVHRDVALCWHRQRYHSAAERRMMEIVRAAPAPPGTRSLRPMGPAAPAV</sequence>
<dbReference type="InterPro" id="IPR036390">
    <property type="entry name" value="WH_DNA-bd_sf"/>
</dbReference>
<dbReference type="Gene3D" id="1.10.10.10">
    <property type="entry name" value="Winged helix-like DNA-binding domain superfamily/Winged helix DNA-binding domain"/>
    <property type="match status" value="1"/>
</dbReference>
<dbReference type="CDD" id="cd05466">
    <property type="entry name" value="PBP2_LTTR_substrate"/>
    <property type="match status" value="1"/>
</dbReference>
<dbReference type="PANTHER" id="PTHR30419">
    <property type="entry name" value="HTH-TYPE TRANSCRIPTIONAL REGULATOR YBHD"/>
    <property type="match status" value="1"/>
</dbReference>
<evidence type="ECO:0000256" key="4">
    <source>
        <dbReference type="ARBA" id="ARBA00023163"/>
    </source>
</evidence>
<accession>A0ABV1KJZ1</accession>
<dbReference type="Pfam" id="PF03466">
    <property type="entry name" value="LysR_substrate"/>
    <property type="match status" value="1"/>
</dbReference>
<organism evidence="6 7">
    <name type="scientific">Pseudonocardia nematodicida</name>
    <dbReference type="NCBI Taxonomy" id="1206997"/>
    <lineage>
        <taxon>Bacteria</taxon>
        <taxon>Bacillati</taxon>
        <taxon>Actinomycetota</taxon>
        <taxon>Actinomycetes</taxon>
        <taxon>Pseudonocardiales</taxon>
        <taxon>Pseudonocardiaceae</taxon>
        <taxon>Pseudonocardia</taxon>
    </lineage>
</organism>
<comment type="caution">
    <text evidence="6">The sequence shown here is derived from an EMBL/GenBank/DDBJ whole genome shotgun (WGS) entry which is preliminary data.</text>
</comment>
<dbReference type="Pfam" id="PF00126">
    <property type="entry name" value="HTH_1"/>
    <property type="match status" value="1"/>
</dbReference>
<dbReference type="PRINTS" id="PR00039">
    <property type="entry name" value="HTHLYSR"/>
</dbReference>
<dbReference type="PANTHER" id="PTHR30419:SF8">
    <property type="entry name" value="NITROGEN ASSIMILATION TRANSCRIPTIONAL ACTIVATOR-RELATED"/>
    <property type="match status" value="1"/>
</dbReference>
<evidence type="ECO:0000256" key="1">
    <source>
        <dbReference type="ARBA" id="ARBA00009437"/>
    </source>
</evidence>
<evidence type="ECO:0000256" key="2">
    <source>
        <dbReference type="ARBA" id="ARBA00023015"/>
    </source>
</evidence>
<dbReference type="InterPro" id="IPR005119">
    <property type="entry name" value="LysR_subst-bd"/>
</dbReference>
<dbReference type="PROSITE" id="PS50931">
    <property type="entry name" value="HTH_LYSR"/>
    <property type="match status" value="1"/>
</dbReference>
<dbReference type="InterPro" id="IPR036388">
    <property type="entry name" value="WH-like_DNA-bd_sf"/>
</dbReference>
<dbReference type="Gene3D" id="3.40.190.10">
    <property type="entry name" value="Periplasmic binding protein-like II"/>
    <property type="match status" value="2"/>
</dbReference>
<comment type="similarity">
    <text evidence="1">Belongs to the LysR transcriptional regulatory family.</text>
</comment>
<dbReference type="SUPFAM" id="SSF46785">
    <property type="entry name" value="Winged helix' DNA-binding domain"/>
    <property type="match status" value="1"/>
</dbReference>
<proteinExistence type="inferred from homology"/>
<evidence type="ECO:0000256" key="3">
    <source>
        <dbReference type="ARBA" id="ARBA00023125"/>
    </source>
</evidence>
<dbReference type="InterPro" id="IPR000847">
    <property type="entry name" value="LysR_HTH_N"/>
</dbReference>
<keyword evidence="3" id="KW-0238">DNA-binding</keyword>
<evidence type="ECO:0000313" key="7">
    <source>
        <dbReference type="Proteomes" id="UP001494902"/>
    </source>
</evidence>
<gene>
    <name evidence="6" type="ORF">WIS52_30320</name>
</gene>
<name>A0ABV1KJZ1_9PSEU</name>